<evidence type="ECO:0000259" key="5">
    <source>
        <dbReference type="PROSITE" id="PS51898"/>
    </source>
</evidence>
<dbReference type="PANTHER" id="PTHR30629">
    <property type="entry name" value="PROPHAGE INTEGRASE"/>
    <property type="match status" value="1"/>
</dbReference>
<evidence type="ECO:0000313" key="6">
    <source>
        <dbReference type="EMBL" id="PRJ62577.1"/>
    </source>
</evidence>
<dbReference type="Pfam" id="PF13356">
    <property type="entry name" value="Arm-DNA-bind_3"/>
    <property type="match status" value="1"/>
</dbReference>
<dbReference type="CDD" id="cd00801">
    <property type="entry name" value="INT_P4_C"/>
    <property type="match status" value="1"/>
</dbReference>
<dbReference type="InterPro" id="IPR002104">
    <property type="entry name" value="Integrase_catalytic"/>
</dbReference>
<dbReference type="Pfam" id="PF00589">
    <property type="entry name" value="Phage_integrase"/>
    <property type="match status" value="1"/>
</dbReference>
<name>A0A2S9RQL3_HAEIF</name>
<keyword evidence="2" id="KW-0229">DNA integration</keyword>
<dbReference type="GO" id="GO:0006310">
    <property type="term" value="P:DNA recombination"/>
    <property type="evidence" value="ECO:0007669"/>
    <property type="project" value="UniProtKB-KW"/>
</dbReference>
<dbReference type="InterPro" id="IPR050808">
    <property type="entry name" value="Phage_Integrase"/>
</dbReference>
<dbReference type="Gene3D" id="1.10.443.10">
    <property type="entry name" value="Intergrase catalytic core"/>
    <property type="match status" value="1"/>
</dbReference>
<dbReference type="RefSeq" id="WP_105878827.1">
    <property type="nucleotide sequence ID" value="NZ_CP135761.1"/>
</dbReference>
<evidence type="ECO:0000256" key="4">
    <source>
        <dbReference type="ARBA" id="ARBA00023172"/>
    </source>
</evidence>
<dbReference type="InterPro" id="IPR013762">
    <property type="entry name" value="Integrase-like_cat_sf"/>
</dbReference>
<keyword evidence="3" id="KW-0238">DNA-binding</keyword>
<dbReference type="Gene3D" id="1.10.150.130">
    <property type="match status" value="1"/>
</dbReference>
<dbReference type="GO" id="GO:0015074">
    <property type="term" value="P:DNA integration"/>
    <property type="evidence" value="ECO:0007669"/>
    <property type="project" value="UniProtKB-KW"/>
</dbReference>
<gene>
    <name evidence="6" type="primary">intA_1</name>
    <name evidence="6" type="ORF">BV102_00227</name>
</gene>
<evidence type="ECO:0000256" key="3">
    <source>
        <dbReference type="ARBA" id="ARBA00023125"/>
    </source>
</evidence>
<evidence type="ECO:0000256" key="1">
    <source>
        <dbReference type="ARBA" id="ARBA00008857"/>
    </source>
</evidence>
<evidence type="ECO:0000313" key="7">
    <source>
        <dbReference type="Proteomes" id="UP000238532"/>
    </source>
</evidence>
<dbReference type="PANTHER" id="PTHR30629:SF6">
    <property type="entry name" value="PROPHAGE INTEGRASE INTA-RELATED"/>
    <property type="match status" value="1"/>
</dbReference>
<dbReference type="Gene3D" id="3.30.160.390">
    <property type="entry name" value="Integrase, DNA-binding domain"/>
    <property type="match status" value="1"/>
</dbReference>
<proteinExistence type="inferred from homology"/>
<organism evidence="6 7">
    <name type="scientific">Haemophilus influenzae</name>
    <dbReference type="NCBI Taxonomy" id="727"/>
    <lineage>
        <taxon>Bacteria</taxon>
        <taxon>Pseudomonadati</taxon>
        <taxon>Pseudomonadota</taxon>
        <taxon>Gammaproteobacteria</taxon>
        <taxon>Pasteurellales</taxon>
        <taxon>Pasteurellaceae</taxon>
        <taxon>Haemophilus</taxon>
    </lineage>
</organism>
<dbReference type="GO" id="GO:0003677">
    <property type="term" value="F:DNA binding"/>
    <property type="evidence" value="ECO:0007669"/>
    <property type="project" value="UniProtKB-KW"/>
</dbReference>
<comment type="caution">
    <text evidence="6">The sequence shown here is derived from an EMBL/GenBank/DDBJ whole genome shotgun (WGS) entry which is preliminary data.</text>
</comment>
<accession>A0A2S9RQL3</accession>
<evidence type="ECO:0000256" key="2">
    <source>
        <dbReference type="ARBA" id="ARBA00022908"/>
    </source>
</evidence>
<dbReference type="InterPro" id="IPR010998">
    <property type="entry name" value="Integrase_recombinase_N"/>
</dbReference>
<sequence length="408" mass="47752">MARDFSKKFTDSYIHGIKPTDKEQLFSDRDNLYLLVKPTGAKIWRFIYTHPITKKRIKKSFGNYPSIPLAFARDKARIWCGLLAQGVDPVEEERIQQEEKEKKSVTFKELAMLWRDKRLKKGELKEKSIEKAYRRVELYLFDRFNFSRLLAENINLRSFDDALLPIEGTDTCDKLCIAIKQIFDNAIDECVLENNPFTRLSKRFKKPITKNFPSIPPKELPRVFAKLNLSNAKIATKCLIEFQLLTILRASEAVKIEWSDINWEEKALHIPAERMKGGKRPHSVPLSSQALRILECMREINGHRRFVFTSYIAPWNKPMNSQTVNKTLRDLGFTGELVGHGFRGIASTYLHELDCFSYEAVEWCLSHETRNEVRKAYDKSKKWRSRQEIMQTWGDYVEQCKVQALRMS</sequence>
<reference evidence="6 7" key="1">
    <citation type="submission" date="2017-04" db="EMBL/GenBank/DDBJ databases">
        <title>Haemophilus influenzae in COPD genome sequencing project.</title>
        <authorList>
            <person name="Murphy T.F."/>
            <person name="Kong Y."/>
            <person name="Nadendla S."/>
            <person name="Tettelin H."/>
            <person name="Pettigrew M."/>
        </authorList>
    </citation>
    <scope>NUCLEOTIDE SEQUENCE [LARGE SCALE GENOMIC DNA]</scope>
    <source>
        <strain evidence="6 7">56P127H1</strain>
    </source>
</reference>
<dbReference type="PROSITE" id="PS51898">
    <property type="entry name" value="TYR_RECOMBINASE"/>
    <property type="match status" value="1"/>
</dbReference>
<protein>
    <submittedName>
        <fullName evidence="6">Prophage CP4-57 integrase</fullName>
    </submittedName>
</protein>
<dbReference type="InterPro" id="IPR011010">
    <property type="entry name" value="DNA_brk_join_enz"/>
</dbReference>
<feature type="domain" description="Tyr recombinase" evidence="5">
    <location>
        <begin position="210"/>
        <end position="390"/>
    </location>
</feature>
<dbReference type="SUPFAM" id="SSF56349">
    <property type="entry name" value="DNA breaking-rejoining enzymes"/>
    <property type="match status" value="1"/>
</dbReference>
<dbReference type="InterPro" id="IPR038488">
    <property type="entry name" value="Integrase_DNA-bd_sf"/>
</dbReference>
<dbReference type="Proteomes" id="UP000238532">
    <property type="component" value="Unassembled WGS sequence"/>
</dbReference>
<keyword evidence="4" id="KW-0233">DNA recombination</keyword>
<dbReference type="AlphaFoldDB" id="A0A2S9RQL3"/>
<dbReference type="EMBL" id="NEBY01000169">
    <property type="protein sequence ID" value="PRJ62577.1"/>
    <property type="molecule type" value="Genomic_DNA"/>
</dbReference>
<comment type="similarity">
    <text evidence="1">Belongs to the 'phage' integrase family.</text>
</comment>
<dbReference type="InterPro" id="IPR025166">
    <property type="entry name" value="Integrase_DNA_bind_dom"/>
</dbReference>